<keyword evidence="2 3" id="KW-0040">ANK repeat</keyword>
<dbReference type="InterPro" id="IPR002110">
    <property type="entry name" value="Ankyrin_rpt"/>
</dbReference>
<feature type="domain" description="F-box" evidence="4">
    <location>
        <begin position="1"/>
        <end position="46"/>
    </location>
</feature>
<dbReference type="PROSITE" id="PS50181">
    <property type="entry name" value="FBOX"/>
    <property type="match status" value="1"/>
</dbReference>
<dbReference type="SMART" id="SM00248">
    <property type="entry name" value="ANK"/>
    <property type="match status" value="4"/>
</dbReference>
<name>A0AA38S0B9_9PEZI</name>
<feature type="repeat" description="ANK" evidence="3">
    <location>
        <begin position="220"/>
        <end position="252"/>
    </location>
</feature>
<evidence type="ECO:0000256" key="2">
    <source>
        <dbReference type="ARBA" id="ARBA00023043"/>
    </source>
</evidence>
<dbReference type="PROSITE" id="PS50297">
    <property type="entry name" value="ANK_REP_REGION"/>
    <property type="match status" value="1"/>
</dbReference>
<gene>
    <name evidence="5" type="ORF">NKR19_g4744</name>
</gene>
<sequence>MALNSLPNELLLLIASYLDDIDDKSALARTCRRTYEATRCDIFRLLAVDEHANAAIRAAITGHTAILDALWPYNPRLVNRYWEYDPEPYEGNLRERDLRDWDQSGYPCPLALGSRSEKSAKLLIERGASLNTSAIPRNRSQERRHQLDCWTPPLCVAAAYGLSDTVRLVLRKGIPVDERDDWGYTALHHAADSCWEEEYLGVLKVLLDAGADLNDRANATHRNPLEIAFRQGNFAVVNHLLDLGATLDQLNDEDGRGATGLGLLQFTCAFEARGRALRSCVHSCFSNSRLDTETFTKEKWERARQALVLKLLDLGYDPNSKASLDHPWCRDDIDGYAPPRGQLDQAWWETRARSNILPRTNVTALNAVSFDSGADLMNLLIRRGAEVDAQDSNGLTVLWLQCLNEAILDDLYPYWEDTFTYPGPGYQWREKMKLLLRAGARIDPWVDTAAT</sequence>
<comment type="caution">
    <text evidence="5">The sequence shown here is derived from an EMBL/GenBank/DDBJ whole genome shotgun (WGS) entry which is preliminary data.</text>
</comment>
<feature type="repeat" description="ANK" evidence="3">
    <location>
        <begin position="360"/>
        <end position="392"/>
    </location>
</feature>
<dbReference type="Pfam" id="PF12796">
    <property type="entry name" value="Ank_2"/>
    <property type="match status" value="1"/>
</dbReference>
<accession>A0AA38S0B9</accession>
<dbReference type="AlphaFoldDB" id="A0AA38S0B9"/>
<evidence type="ECO:0000256" key="1">
    <source>
        <dbReference type="ARBA" id="ARBA00022737"/>
    </source>
</evidence>
<protein>
    <submittedName>
        <fullName evidence="5">Ankyrin</fullName>
    </submittedName>
</protein>
<reference evidence="5" key="1">
    <citation type="submission" date="2022-07" db="EMBL/GenBank/DDBJ databases">
        <title>Fungi with potential for degradation of polypropylene.</title>
        <authorList>
            <person name="Gostincar C."/>
        </authorList>
    </citation>
    <scope>NUCLEOTIDE SEQUENCE</scope>
    <source>
        <strain evidence="5">EXF-13287</strain>
    </source>
</reference>
<dbReference type="Gene3D" id="1.25.40.20">
    <property type="entry name" value="Ankyrin repeat-containing domain"/>
    <property type="match status" value="2"/>
</dbReference>
<dbReference type="Proteomes" id="UP001174691">
    <property type="component" value="Unassembled WGS sequence"/>
</dbReference>
<dbReference type="InterPro" id="IPR036770">
    <property type="entry name" value="Ankyrin_rpt-contain_sf"/>
</dbReference>
<evidence type="ECO:0000313" key="5">
    <source>
        <dbReference type="EMBL" id="KAJ9151618.1"/>
    </source>
</evidence>
<dbReference type="PANTHER" id="PTHR24123:SF141">
    <property type="entry name" value="ANKYRIN 2, ISOFORM U"/>
    <property type="match status" value="1"/>
</dbReference>
<dbReference type="EMBL" id="JANBVN010000061">
    <property type="protein sequence ID" value="KAJ9151618.1"/>
    <property type="molecule type" value="Genomic_DNA"/>
</dbReference>
<feature type="repeat" description="ANK" evidence="3">
    <location>
        <begin position="182"/>
        <end position="218"/>
    </location>
</feature>
<dbReference type="SUPFAM" id="SSF48403">
    <property type="entry name" value="Ankyrin repeat"/>
    <property type="match status" value="2"/>
</dbReference>
<evidence type="ECO:0000256" key="3">
    <source>
        <dbReference type="PROSITE-ProRule" id="PRU00023"/>
    </source>
</evidence>
<dbReference type="InterPro" id="IPR001810">
    <property type="entry name" value="F-box_dom"/>
</dbReference>
<organism evidence="5 6">
    <name type="scientific">Coniochaeta hoffmannii</name>
    <dbReference type="NCBI Taxonomy" id="91930"/>
    <lineage>
        <taxon>Eukaryota</taxon>
        <taxon>Fungi</taxon>
        <taxon>Dikarya</taxon>
        <taxon>Ascomycota</taxon>
        <taxon>Pezizomycotina</taxon>
        <taxon>Sordariomycetes</taxon>
        <taxon>Sordariomycetidae</taxon>
        <taxon>Coniochaetales</taxon>
        <taxon>Coniochaetaceae</taxon>
        <taxon>Coniochaeta</taxon>
    </lineage>
</organism>
<dbReference type="PROSITE" id="PS50088">
    <property type="entry name" value="ANK_REPEAT"/>
    <property type="match status" value="3"/>
</dbReference>
<evidence type="ECO:0000259" key="4">
    <source>
        <dbReference type="PROSITE" id="PS50181"/>
    </source>
</evidence>
<keyword evidence="1" id="KW-0677">Repeat</keyword>
<evidence type="ECO:0000313" key="6">
    <source>
        <dbReference type="Proteomes" id="UP001174691"/>
    </source>
</evidence>
<keyword evidence="6" id="KW-1185">Reference proteome</keyword>
<dbReference type="InterPro" id="IPR051165">
    <property type="entry name" value="Multifunctional_ANK_Repeat"/>
</dbReference>
<dbReference type="Pfam" id="PF12937">
    <property type="entry name" value="F-box-like"/>
    <property type="match status" value="1"/>
</dbReference>
<proteinExistence type="predicted"/>
<dbReference type="PANTHER" id="PTHR24123">
    <property type="entry name" value="ANKYRIN REPEAT-CONTAINING"/>
    <property type="match status" value="1"/>
</dbReference>